<dbReference type="KEGG" id="spad:DVK44_17530"/>
<dbReference type="RefSeq" id="WP_114660503.1">
    <property type="nucleotide sequence ID" value="NZ_CP031194.1"/>
</dbReference>
<organism evidence="1 2">
    <name type="scientific">Streptomyces paludis</name>
    <dbReference type="NCBI Taxonomy" id="2282738"/>
    <lineage>
        <taxon>Bacteria</taxon>
        <taxon>Bacillati</taxon>
        <taxon>Actinomycetota</taxon>
        <taxon>Actinomycetes</taxon>
        <taxon>Kitasatosporales</taxon>
        <taxon>Streptomycetaceae</taxon>
        <taxon>Streptomyces</taxon>
    </lineage>
</organism>
<accession>A0A345HR46</accession>
<dbReference type="Proteomes" id="UP000253868">
    <property type="component" value="Chromosome"/>
</dbReference>
<dbReference type="OrthoDB" id="3504495at2"/>
<name>A0A345HR46_9ACTN</name>
<dbReference type="EMBL" id="CP031194">
    <property type="protein sequence ID" value="AXG79170.1"/>
    <property type="molecule type" value="Genomic_DNA"/>
</dbReference>
<dbReference type="SUPFAM" id="SSF48452">
    <property type="entry name" value="TPR-like"/>
    <property type="match status" value="1"/>
</dbReference>
<dbReference type="AlphaFoldDB" id="A0A345HR46"/>
<reference evidence="2" key="1">
    <citation type="submission" date="2018-07" db="EMBL/GenBank/DDBJ databases">
        <authorList>
            <person name="Zhao J."/>
        </authorList>
    </citation>
    <scope>NUCLEOTIDE SEQUENCE [LARGE SCALE GENOMIC DNA]</scope>
    <source>
        <strain evidence="2">GSSD-12</strain>
    </source>
</reference>
<keyword evidence="2" id="KW-1185">Reference proteome</keyword>
<protein>
    <recommendedName>
        <fullName evidence="3">Tetratricopeptide repeat protein</fullName>
    </recommendedName>
</protein>
<dbReference type="InterPro" id="IPR011990">
    <property type="entry name" value="TPR-like_helical_dom_sf"/>
</dbReference>
<proteinExistence type="predicted"/>
<dbReference type="Gene3D" id="1.25.40.10">
    <property type="entry name" value="Tetratricopeptide repeat domain"/>
    <property type="match status" value="1"/>
</dbReference>
<sequence>MRLGRYGDALPSLDKAIDRLAPEMLRHRCTAYISRAEANAGANHVEAACADGQAALELVEKVQHRETLRRVSELHRALRPNRTAAVRSLGEHLIDTRTFLRTAGSTA</sequence>
<evidence type="ECO:0000313" key="1">
    <source>
        <dbReference type="EMBL" id="AXG79170.1"/>
    </source>
</evidence>
<evidence type="ECO:0008006" key="3">
    <source>
        <dbReference type="Google" id="ProtNLM"/>
    </source>
</evidence>
<gene>
    <name evidence="1" type="ORF">DVK44_17530</name>
</gene>
<evidence type="ECO:0000313" key="2">
    <source>
        <dbReference type="Proteomes" id="UP000253868"/>
    </source>
</evidence>